<evidence type="ECO:0000256" key="5">
    <source>
        <dbReference type="ARBA" id="ARBA00022801"/>
    </source>
</evidence>
<dbReference type="Pfam" id="PF03851">
    <property type="entry name" value="UvdE"/>
    <property type="match status" value="1"/>
</dbReference>
<evidence type="ECO:0000256" key="4">
    <source>
        <dbReference type="ARBA" id="ARBA00022769"/>
    </source>
</evidence>
<dbReference type="GO" id="GO:0009411">
    <property type="term" value="P:response to UV"/>
    <property type="evidence" value="ECO:0007669"/>
    <property type="project" value="InterPro"/>
</dbReference>
<dbReference type="Proteomes" id="UP000321901">
    <property type="component" value="Unassembled WGS sequence"/>
</dbReference>
<accession>A0A511ZBH3</accession>
<name>A0A511ZBH3_9BACL</name>
<dbReference type="InterPro" id="IPR004601">
    <property type="entry name" value="UvdE"/>
</dbReference>
<dbReference type="EMBL" id="BJYL01000047">
    <property type="protein sequence ID" value="GEN84798.1"/>
    <property type="molecule type" value="Genomic_DNA"/>
</dbReference>
<organism evidence="7 8">
    <name type="scientific">Sporosarcina luteola</name>
    <dbReference type="NCBI Taxonomy" id="582850"/>
    <lineage>
        <taxon>Bacteria</taxon>
        <taxon>Bacillati</taxon>
        <taxon>Bacillota</taxon>
        <taxon>Bacilli</taxon>
        <taxon>Bacillales</taxon>
        <taxon>Caryophanaceae</taxon>
        <taxon>Sporosarcina</taxon>
    </lineage>
</organism>
<dbReference type="NCBIfam" id="TIGR00629">
    <property type="entry name" value="uvde"/>
    <property type="match status" value="1"/>
</dbReference>
<keyword evidence="5" id="KW-0378">Hydrolase</keyword>
<dbReference type="GO" id="GO:0004519">
    <property type="term" value="F:endonuclease activity"/>
    <property type="evidence" value="ECO:0007669"/>
    <property type="project" value="UniProtKB-KW"/>
</dbReference>
<evidence type="ECO:0000256" key="2">
    <source>
        <dbReference type="ARBA" id="ARBA00022759"/>
    </source>
</evidence>
<gene>
    <name evidence="7" type="primary">uvsE</name>
    <name evidence="7" type="ORF">SLU01_31100</name>
</gene>
<evidence type="ECO:0000256" key="1">
    <source>
        <dbReference type="ARBA" id="ARBA00022722"/>
    </source>
</evidence>
<keyword evidence="4" id="KW-0228">DNA excision</keyword>
<protein>
    <submittedName>
        <fullName evidence="7">UV DNA damage endonuclease</fullName>
    </submittedName>
</protein>
<evidence type="ECO:0000313" key="8">
    <source>
        <dbReference type="Proteomes" id="UP000321901"/>
    </source>
</evidence>
<dbReference type="GO" id="GO:0006289">
    <property type="term" value="P:nucleotide-excision repair"/>
    <property type="evidence" value="ECO:0007669"/>
    <property type="project" value="InterPro"/>
</dbReference>
<reference evidence="7 8" key="1">
    <citation type="submission" date="2019-07" db="EMBL/GenBank/DDBJ databases">
        <title>Whole genome shotgun sequence of Sporosarcina luteola NBRC 105378.</title>
        <authorList>
            <person name="Hosoyama A."/>
            <person name="Uohara A."/>
            <person name="Ohji S."/>
            <person name="Ichikawa N."/>
        </authorList>
    </citation>
    <scope>NUCLEOTIDE SEQUENCE [LARGE SCALE GENOMIC DNA]</scope>
    <source>
        <strain evidence="7 8">NBRC 105378</strain>
    </source>
</reference>
<dbReference type="SUPFAM" id="SSF51658">
    <property type="entry name" value="Xylose isomerase-like"/>
    <property type="match status" value="1"/>
</dbReference>
<keyword evidence="3" id="KW-0227">DNA damage</keyword>
<dbReference type="RefSeq" id="WP_147059972.1">
    <property type="nucleotide sequence ID" value="NZ_BJYL01000047.1"/>
</dbReference>
<evidence type="ECO:0000256" key="6">
    <source>
        <dbReference type="ARBA" id="ARBA00023204"/>
    </source>
</evidence>
<dbReference type="PANTHER" id="PTHR31290:SF5">
    <property type="entry name" value="UV-DAMAGE ENDONUCLEASE"/>
    <property type="match status" value="1"/>
</dbReference>
<keyword evidence="6" id="KW-0234">DNA repair</keyword>
<dbReference type="PANTHER" id="PTHR31290">
    <property type="entry name" value="UV-DAMAGE ENDONUCLEASE"/>
    <property type="match status" value="1"/>
</dbReference>
<dbReference type="OrthoDB" id="9782576at2"/>
<dbReference type="InterPro" id="IPR036237">
    <property type="entry name" value="Xyl_isomerase-like_sf"/>
</dbReference>
<keyword evidence="1" id="KW-0540">Nuclease</keyword>
<dbReference type="Gene3D" id="3.20.20.150">
    <property type="entry name" value="Divalent-metal-dependent TIM barrel enzymes"/>
    <property type="match status" value="1"/>
</dbReference>
<keyword evidence="2 7" id="KW-0255">Endonuclease</keyword>
<keyword evidence="8" id="KW-1185">Reference proteome</keyword>
<evidence type="ECO:0000313" key="7">
    <source>
        <dbReference type="EMBL" id="GEN84798.1"/>
    </source>
</evidence>
<evidence type="ECO:0000256" key="3">
    <source>
        <dbReference type="ARBA" id="ARBA00022763"/>
    </source>
</evidence>
<dbReference type="GO" id="GO:0016787">
    <property type="term" value="F:hydrolase activity"/>
    <property type="evidence" value="ECO:0007669"/>
    <property type="project" value="UniProtKB-KW"/>
</dbReference>
<sequence>MKVGYACINTSIKENFRTCRVATVEKKGPEILKELTLENLKLTKRIIEWNIEHGILFYRMTSEMVVLATHPVNSWDWRGDPDVIHVCSEIKSLRDEHGLRLSTHPGQYSVLNSPNPDVVERTIADLDYHAALSELTGAEDMILHLGGKYGDPESALERLVNETCKLPEPIRRRLRYENDDRTYNLKDVLSVCESTGIPACFDIHHHRCNPAGASLDELMDRVYHTWKTIGTPKVHISSGKHTPDDRRHHDIIFPDDVDRLLAVLDGRNADIMVEAKAKEQAALGVMEMLMERGIKVNLS</sequence>
<proteinExistence type="predicted"/>
<comment type="caution">
    <text evidence="7">The sequence shown here is derived from an EMBL/GenBank/DDBJ whole genome shotgun (WGS) entry which is preliminary data.</text>
</comment>
<dbReference type="AlphaFoldDB" id="A0A511ZBH3"/>